<reference evidence="1 2" key="1">
    <citation type="submission" date="2017-02" db="EMBL/GenBank/DDBJ databases">
        <title>The new phylogeny of genus Mycobacterium.</title>
        <authorList>
            <person name="Tortoli E."/>
            <person name="Trovato A."/>
            <person name="Cirillo D.M."/>
        </authorList>
    </citation>
    <scope>NUCLEOTIDE SEQUENCE [LARGE SCALE GENOMIC DNA]</scope>
    <source>
        <strain evidence="1 2">DSM 45633</strain>
    </source>
</reference>
<sequence length="168" mass="18984">MTDLPPTKPLDGLITQFRSTVNSFLDREDFAVEPPVPTRRIPVLQVFKRQFSKAHLVWSNAEPRLRRQLQEISALGSAIVEIADDQFIVGPVREVMQRASEEQTDLSRITDQMGQADSNGATVLLIFKRTGFEMRTELRRKAITAALDSLTAYYVLQMPPREPDDPAS</sequence>
<evidence type="ECO:0000313" key="2">
    <source>
        <dbReference type="Proteomes" id="UP000192320"/>
    </source>
</evidence>
<accession>A0A7I7R7W9</accession>
<protein>
    <submittedName>
        <fullName evidence="1">Uncharacterized protein</fullName>
    </submittedName>
</protein>
<dbReference type="Proteomes" id="UP000192320">
    <property type="component" value="Unassembled WGS sequence"/>
</dbReference>
<comment type="caution">
    <text evidence="1">The sequence shown here is derived from an EMBL/GenBank/DDBJ whole genome shotgun (WGS) entry which is preliminary data.</text>
</comment>
<dbReference type="RefSeq" id="WP_083027169.1">
    <property type="nucleotide sequence ID" value="NZ_AP022589.1"/>
</dbReference>
<name>A0A7I7R7W9_9MYCO</name>
<evidence type="ECO:0000313" key="1">
    <source>
        <dbReference type="EMBL" id="ORA98890.1"/>
    </source>
</evidence>
<gene>
    <name evidence="1" type="ORF">BST33_15490</name>
</gene>
<dbReference type="EMBL" id="MVHZ01000019">
    <property type="protein sequence ID" value="ORA98890.1"/>
    <property type="molecule type" value="Genomic_DNA"/>
</dbReference>
<dbReference type="AlphaFoldDB" id="A0A7I7R7W9"/>
<keyword evidence="2" id="KW-1185">Reference proteome</keyword>
<proteinExistence type="predicted"/>
<organism evidence="1 2">
    <name type="scientific">Mycolicibacter minnesotensis</name>
    <dbReference type="NCBI Taxonomy" id="1118379"/>
    <lineage>
        <taxon>Bacteria</taxon>
        <taxon>Bacillati</taxon>
        <taxon>Actinomycetota</taxon>
        <taxon>Actinomycetes</taxon>
        <taxon>Mycobacteriales</taxon>
        <taxon>Mycobacteriaceae</taxon>
        <taxon>Mycolicibacter</taxon>
    </lineage>
</organism>